<dbReference type="PANTHER" id="PTHR40619:SF3">
    <property type="entry name" value="FUNGAL STAND N-TERMINAL GOODBYE DOMAIN-CONTAINING PROTEIN"/>
    <property type="match status" value="1"/>
</dbReference>
<evidence type="ECO:0000256" key="1">
    <source>
        <dbReference type="SAM" id="MobiDB-lite"/>
    </source>
</evidence>
<dbReference type="GeneID" id="92087304"/>
<sequence length="659" mass="73532">MDPTSENRSDSVSSVRTGGLSSSRRLDQRSLAVDYIENRLQDTWEELKDPPTTFDTSLGRYVPLKMIPPAAKTSSALPVGPQEGNRPQVIRPLQPALHGMTFWAGIFPSAMKEFQSQRPNEPKGRAESNYGIRSLANWEEVYELLQGARDAYENPKGFRGGLKRGFRKVADNSQLLEGATKLVPDFDYASPVRGALELIANMAHRSMQVREAVSRSLDELGNSLGDIEAYLATFPGDGNIISASIILVASILKAIEDQIVPKTISALFNGQEYQKSLSGALEQIKITSQTLLHQARKSDMWQNRKALESTQDSKSQLPPFPPVTLIGLTFFTRDTIRIEQVRQGVVDGQQLAADSQNMIKTLFEELERNLLNEKGQRYEIERLKQRNAHLDAQVNYYRARTLSSATPHPYEKGISPDEILVLLKIPEHLEESDTSRITEKKGLVPSNDRARAELVLQTRKFREWVVSTALRELLVHGDFPGTHYTSGLSVLSCYLLQALGGSDRWAKLAFFCGSHLEGDAYAGGRIRHEPAVRPCRPRLGREWRRSGTVRALRLASPSHARGLSGGALRHRRRHQDYERDEYLGDMAVVLTYLLDLTLDPSLPCVFKLLITSPSPTTVVRQAIDPGFILSMASIRQTARVANEARAARETEEMVKGLPG</sequence>
<evidence type="ECO:0000313" key="2">
    <source>
        <dbReference type="EMBL" id="KAK8079025.1"/>
    </source>
</evidence>
<proteinExistence type="predicted"/>
<keyword evidence="3" id="KW-1185">Reference proteome</keyword>
<gene>
    <name evidence="2" type="ORF">PG994_002832</name>
</gene>
<dbReference type="EMBL" id="JAQQWL010000003">
    <property type="protein sequence ID" value="KAK8079025.1"/>
    <property type="molecule type" value="Genomic_DNA"/>
</dbReference>
<evidence type="ECO:0000313" key="3">
    <source>
        <dbReference type="Proteomes" id="UP001480595"/>
    </source>
</evidence>
<feature type="region of interest" description="Disordered" evidence="1">
    <location>
        <begin position="1"/>
        <end position="28"/>
    </location>
</feature>
<dbReference type="Proteomes" id="UP001480595">
    <property type="component" value="Unassembled WGS sequence"/>
</dbReference>
<protein>
    <submittedName>
        <fullName evidence="2">Uncharacterized protein</fullName>
    </submittedName>
</protein>
<dbReference type="PANTHER" id="PTHR40619">
    <property type="entry name" value="FUNGAL STAND N-TERMINAL GOODBYE DOMAIN-CONTAINING PROTEIN"/>
    <property type="match status" value="1"/>
</dbReference>
<dbReference type="RefSeq" id="XP_066720096.1">
    <property type="nucleotide sequence ID" value="XM_066854241.1"/>
</dbReference>
<accession>A0ABR1W950</accession>
<comment type="caution">
    <text evidence="2">The sequence shown here is derived from an EMBL/GenBank/DDBJ whole genome shotgun (WGS) entry which is preliminary data.</text>
</comment>
<reference evidence="2 3" key="1">
    <citation type="submission" date="2023-01" db="EMBL/GenBank/DDBJ databases">
        <title>Analysis of 21 Apiospora genomes using comparative genomics revels a genus with tremendous synthesis potential of carbohydrate active enzymes and secondary metabolites.</title>
        <authorList>
            <person name="Sorensen T."/>
        </authorList>
    </citation>
    <scope>NUCLEOTIDE SEQUENCE [LARGE SCALE GENOMIC DNA]</scope>
    <source>
        <strain evidence="2 3">CBS 135458</strain>
    </source>
</reference>
<organism evidence="2 3">
    <name type="scientific">Apiospora phragmitis</name>
    <dbReference type="NCBI Taxonomy" id="2905665"/>
    <lineage>
        <taxon>Eukaryota</taxon>
        <taxon>Fungi</taxon>
        <taxon>Dikarya</taxon>
        <taxon>Ascomycota</taxon>
        <taxon>Pezizomycotina</taxon>
        <taxon>Sordariomycetes</taxon>
        <taxon>Xylariomycetidae</taxon>
        <taxon>Amphisphaeriales</taxon>
        <taxon>Apiosporaceae</taxon>
        <taxon>Apiospora</taxon>
    </lineage>
</organism>
<name>A0ABR1W950_9PEZI</name>